<dbReference type="SMART" id="SM00369">
    <property type="entry name" value="LRR_TYP"/>
    <property type="match status" value="3"/>
</dbReference>
<dbReference type="eggNOG" id="COG4886">
    <property type="taxonomic scope" value="Bacteria"/>
</dbReference>
<protein>
    <submittedName>
        <fullName evidence="4">Internalin D</fullName>
    </submittedName>
</protein>
<dbReference type="InterPro" id="IPR032675">
    <property type="entry name" value="LRR_dom_sf"/>
</dbReference>
<dbReference type="RefSeq" id="WP_008909532.1">
    <property type="nucleotide sequence ID" value="NZ_CAKP01000113.1"/>
</dbReference>
<dbReference type="Pfam" id="PF12799">
    <property type="entry name" value="LRR_4"/>
    <property type="match status" value="2"/>
</dbReference>
<keyword evidence="3" id="KW-0472">Membrane</keyword>
<evidence type="ECO:0000256" key="1">
    <source>
        <dbReference type="ARBA" id="ARBA00022614"/>
    </source>
</evidence>
<dbReference type="Proteomes" id="UP000007652">
    <property type="component" value="Unassembled WGS sequence"/>
</dbReference>
<dbReference type="InterPro" id="IPR001611">
    <property type="entry name" value="Leu-rich_rpt"/>
</dbReference>
<dbReference type="SUPFAM" id="SSF52058">
    <property type="entry name" value="L domain-like"/>
    <property type="match status" value="1"/>
</dbReference>
<dbReference type="Pfam" id="PF00560">
    <property type="entry name" value="LRR_1"/>
    <property type="match status" value="1"/>
</dbReference>
<keyword evidence="5" id="KW-1185">Reference proteome</keyword>
<feature type="transmembrane region" description="Helical" evidence="3">
    <location>
        <begin position="14"/>
        <end position="36"/>
    </location>
</feature>
<dbReference type="OrthoDB" id="2339349at2"/>
<dbReference type="AlphaFoldDB" id="I7LHT1"/>
<dbReference type="InterPro" id="IPR003591">
    <property type="entry name" value="Leu-rich_rpt_typical-subtyp"/>
</dbReference>
<dbReference type="PROSITE" id="PS51450">
    <property type="entry name" value="LRR"/>
    <property type="match status" value="4"/>
</dbReference>
<accession>I7LHT1</accession>
<evidence type="ECO:0000313" key="5">
    <source>
        <dbReference type="Proteomes" id="UP000007652"/>
    </source>
</evidence>
<keyword evidence="3" id="KW-1133">Transmembrane helix</keyword>
<dbReference type="EMBL" id="CAKP01000113">
    <property type="protein sequence ID" value="CCJ34276.1"/>
    <property type="molecule type" value="Genomic_DNA"/>
</dbReference>
<evidence type="ECO:0000256" key="2">
    <source>
        <dbReference type="ARBA" id="ARBA00022737"/>
    </source>
</evidence>
<evidence type="ECO:0000256" key="3">
    <source>
        <dbReference type="SAM" id="Phobius"/>
    </source>
</evidence>
<reference evidence="4 5" key="1">
    <citation type="journal article" date="2011" name="J. Bacteriol.">
        <title>Draft genome sequence of Caloramator australicus strain RC3T, a thermoanaerobe from the Great Artesian Basin of Australia.</title>
        <authorList>
            <person name="Ogg C.D."/>
            <person name="Patel B.K.C."/>
        </authorList>
    </citation>
    <scope>NUCLEOTIDE SEQUENCE [LARGE SCALE GENOMIC DNA]</scope>
    <source>
        <strain evidence="4 5">RC3</strain>
    </source>
</reference>
<keyword evidence="2" id="KW-0677">Repeat</keyword>
<evidence type="ECO:0000313" key="4">
    <source>
        <dbReference type="EMBL" id="CCJ34276.1"/>
    </source>
</evidence>
<proteinExistence type="predicted"/>
<sequence>MFKERIDNLFKSRIFNALLIIYALIFIVNASITIMYPERFRAKANYENKIAKNDVAADDGLNPIIFKDKNLERTIRSYIGKGEGEVYVKDVAGITELDLRFQGIESVEDFKYFTSLKKLNISNNKITNFRGFENLKALEEMKAFNNNVQDVSALANVKSLKYLDLANNQIKDAKPLTNLINLEVLNLSANRIEKIDGFENLKNLKELDLSQNRIKDFTPIRGLNIKLLFDWGNI</sequence>
<dbReference type="PRINTS" id="PR00019">
    <property type="entry name" value="LEURICHRPT"/>
</dbReference>
<dbReference type="InterPro" id="IPR025875">
    <property type="entry name" value="Leu-rich_rpt_4"/>
</dbReference>
<keyword evidence="1" id="KW-0433">Leucine-rich repeat</keyword>
<gene>
    <name evidence="4" type="ORF">CAAU_2192</name>
</gene>
<keyword evidence="3" id="KW-0812">Transmembrane</keyword>
<dbReference type="SMART" id="SM00365">
    <property type="entry name" value="LRR_SD22"/>
    <property type="match status" value="4"/>
</dbReference>
<name>I7LHT1_9CLOT</name>
<comment type="caution">
    <text evidence="4">The sequence shown here is derived from an EMBL/GenBank/DDBJ whole genome shotgun (WGS) entry which is preliminary data.</text>
</comment>
<organism evidence="4 5">
    <name type="scientific">Caloramator australicus RC3</name>
    <dbReference type="NCBI Taxonomy" id="857293"/>
    <lineage>
        <taxon>Bacteria</taxon>
        <taxon>Bacillati</taxon>
        <taxon>Bacillota</taxon>
        <taxon>Clostridia</taxon>
        <taxon>Eubacteriales</taxon>
        <taxon>Clostridiaceae</taxon>
        <taxon>Caloramator</taxon>
    </lineage>
</organism>
<dbReference type="PANTHER" id="PTHR46652">
    <property type="entry name" value="LEUCINE-RICH REPEAT AND IQ DOMAIN-CONTAINING PROTEIN 1-RELATED"/>
    <property type="match status" value="1"/>
</dbReference>
<dbReference type="PANTHER" id="PTHR46652:SF3">
    <property type="entry name" value="LEUCINE-RICH REPEAT-CONTAINING PROTEIN 9"/>
    <property type="match status" value="1"/>
</dbReference>
<dbReference type="STRING" id="857293.CAAU_2192"/>
<dbReference type="InterPro" id="IPR050836">
    <property type="entry name" value="SDS22/Internalin_LRR"/>
</dbReference>
<dbReference type="Gene3D" id="3.80.10.10">
    <property type="entry name" value="Ribonuclease Inhibitor"/>
    <property type="match status" value="1"/>
</dbReference>